<dbReference type="RefSeq" id="WP_261615300.1">
    <property type="nucleotide sequence ID" value="NZ_JALIDZ010000003.1"/>
</dbReference>
<keyword evidence="3 4" id="KW-0067">ATP-binding</keyword>
<evidence type="ECO:0000256" key="5">
    <source>
        <dbReference type="RuleBase" id="RU361279"/>
    </source>
</evidence>
<dbReference type="GO" id="GO:0046872">
    <property type="term" value="F:metal ion binding"/>
    <property type="evidence" value="ECO:0007669"/>
    <property type="project" value="UniProtKB-KW"/>
</dbReference>
<name>A0AAW5QZ84_9HYPH</name>
<comment type="cofactor">
    <cofactor evidence="5">
        <name>Mg(2+)</name>
        <dbReference type="ChEBI" id="CHEBI:18420"/>
    </cofactor>
</comment>
<dbReference type="AlphaFoldDB" id="A0AAW5QZ84"/>
<dbReference type="InterPro" id="IPR002698">
    <property type="entry name" value="FTHF_cligase"/>
</dbReference>
<organism evidence="6 7">
    <name type="scientific">Microbaculum marinisediminis</name>
    <dbReference type="NCBI Taxonomy" id="2931392"/>
    <lineage>
        <taxon>Bacteria</taxon>
        <taxon>Pseudomonadati</taxon>
        <taxon>Pseudomonadota</taxon>
        <taxon>Alphaproteobacteria</taxon>
        <taxon>Hyphomicrobiales</taxon>
        <taxon>Tepidamorphaceae</taxon>
        <taxon>Microbaculum</taxon>
    </lineage>
</organism>
<reference evidence="6 7" key="1">
    <citation type="submission" date="2022-04" db="EMBL/GenBank/DDBJ databases">
        <authorList>
            <person name="Ye Y.-Q."/>
            <person name="Du Z.-J."/>
        </authorList>
    </citation>
    <scope>NUCLEOTIDE SEQUENCE [LARGE SCALE GENOMIC DNA]</scope>
    <source>
        <strain evidence="6 7">A6E488</strain>
    </source>
</reference>
<comment type="similarity">
    <text evidence="1 5">Belongs to the 5-formyltetrahydrofolate cyclo-ligase family.</text>
</comment>
<dbReference type="GO" id="GO:0035999">
    <property type="term" value="P:tetrahydrofolate interconversion"/>
    <property type="evidence" value="ECO:0007669"/>
    <property type="project" value="TreeGrafter"/>
</dbReference>
<evidence type="ECO:0000313" key="6">
    <source>
        <dbReference type="EMBL" id="MCT8971728.1"/>
    </source>
</evidence>
<dbReference type="InterPro" id="IPR024185">
    <property type="entry name" value="FTHF_cligase-like_sf"/>
</dbReference>
<comment type="caution">
    <text evidence="6">The sequence shown here is derived from an EMBL/GenBank/DDBJ whole genome shotgun (WGS) entry which is preliminary data.</text>
</comment>
<dbReference type="GO" id="GO:0009396">
    <property type="term" value="P:folic acid-containing compound biosynthetic process"/>
    <property type="evidence" value="ECO:0007669"/>
    <property type="project" value="TreeGrafter"/>
</dbReference>
<dbReference type="SUPFAM" id="SSF100950">
    <property type="entry name" value="NagB/RpiA/CoA transferase-like"/>
    <property type="match status" value="1"/>
</dbReference>
<dbReference type="PANTHER" id="PTHR23407">
    <property type="entry name" value="ATPASE INHIBITOR/5-FORMYLTETRAHYDROFOLATE CYCLO-LIGASE"/>
    <property type="match status" value="1"/>
</dbReference>
<keyword evidence="2 4" id="KW-0547">Nucleotide-binding</keyword>
<feature type="binding site" evidence="4">
    <location>
        <position position="59"/>
    </location>
    <ligand>
        <name>substrate</name>
    </ligand>
</feature>
<accession>A0AAW5QZ84</accession>
<dbReference type="EC" id="6.3.3.2" evidence="5"/>
<keyword evidence="7" id="KW-1185">Reference proteome</keyword>
<evidence type="ECO:0000256" key="1">
    <source>
        <dbReference type="ARBA" id="ARBA00010638"/>
    </source>
</evidence>
<dbReference type="EMBL" id="JALIDZ010000003">
    <property type="protein sequence ID" value="MCT8971728.1"/>
    <property type="molecule type" value="Genomic_DNA"/>
</dbReference>
<feature type="binding site" evidence="4">
    <location>
        <begin position="134"/>
        <end position="142"/>
    </location>
    <ligand>
        <name>ATP</name>
        <dbReference type="ChEBI" id="CHEBI:30616"/>
    </ligand>
</feature>
<dbReference type="Pfam" id="PF01812">
    <property type="entry name" value="5-FTHF_cyc-lig"/>
    <property type="match status" value="1"/>
</dbReference>
<evidence type="ECO:0000256" key="3">
    <source>
        <dbReference type="ARBA" id="ARBA00022840"/>
    </source>
</evidence>
<dbReference type="Gene3D" id="3.40.50.10420">
    <property type="entry name" value="NagB/RpiA/CoA transferase-like"/>
    <property type="match status" value="1"/>
</dbReference>
<dbReference type="PIRSF" id="PIRSF006806">
    <property type="entry name" value="FTHF_cligase"/>
    <property type="match status" value="1"/>
</dbReference>
<evidence type="ECO:0000256" key="4">
    <source>
        <dbReference type="PIRSR" id="PIRSR006806-1"/>
    </source>
</evidence>
<proteinExistence type="inferred from homology"/>
<gene>
    <name evidence="6" type="ORF">MUB46_07670</name>
</gene>
<dbReference type="NCBIfam" id="TIGR02727">
    <property type="entry name" value="MTHFS_bact"/>
    <property type="match status" value="1"/>
</dbReference>
<sequence length="202" mass="22067">MTDRTAQKARMRTLARAARRRVPGAERRAAAGVIATWAADIAALAGRGTVSCFSTFGDELDTQPLIMALARRGCRLALPVVVGRARPLVFRRWQPGDRMGTGHFGIREPLPSAHEAQPRVFLVPLLAFDRFGYRVGYGGGFYDRSLAMARAERRIAAIGLAFAIQQVGLVPRDRYDQPVDFVLTERGLTTCIGGARAAALSW</sequence>
<keyword evidence="5" id="KW-0479">Metal-binding</keyword>
<comment type="catalytic activity">
    <reaction evidence="5">
        <text>(6S)-5-formyl-5,6,7,8-tetrahydrofolate + ATP = (6R)-5,10-methenyltetrahydrofolate + ADP + phosphate</text>
        <dbReference type="Rhea" id="RHEA:10488"/>
        <dbReference type="ChEBI" id="CHEBI:30616"/>
        <dbReference type="ChEBI" id="CHEBI:43474"/>
        <dbReference type="ChEBI" id="CHEBI:57455"/>
        <dbReference type="ChEBI" id="CHEBI:57457"/>
        <dbReference type="ChEBI" id="CHEBI:456216"/>
        <dbReference type="EC" id="6.3.3.2"/>
    </reaction>
</comment>
<keyword evidence="5" id="KW-0460">Magnesium</keyword>
<evidence type="ECO:0000256" key="2">
    <source>
        <dbReference type="ARBA" id="ARBA00022741"/>
    </source>
</evidence>
<protein>
    <recommendedName>
        <fullName evidence="5">5-formyltetrahydrofolate cyclo-ligase</fullName>
        <ecNumber evidence="5">6.3.3.2</ecNumber>
    </recommendedName>
</protein>
<feature type="binding site" evidence="4">
    <location>
        <begin position="8"/>
        <end position="12"/>
    </location>
    <ligand>
        <name>ATP</name>
        <dbReference type="ChEBI" id="CHEBI:30616"/>
    </ligand>
</feature>
<keyword evidence="6" id="KW-0436">Ligase</keyword>
<dbReference type="PANTHER" id="PTHR23407:SF1">
    <property type="entry name" value="5-FORMYLTETRAHYDROFOLATE CYCLO-LIGASE"/>
    <property type="match status" value="1"/>
</dbReference>
<dbReference type="Proteomes" id="UP001320898">
    <property type="component" value="Unassembled WGS sequence"/>
</dbReference>
<dbReference type="InterPro" id="IPR037171">
    <property type="entry name" value="NagB/RpiA_transferase-like"/>
</dbReference>
<dbReference type="GO" id="GO:0005524">
    <property type="term" value="F:ATP binding"/>
    <property type="evidence" value="ECO:0007669"/>
    <property type="project" value="UniProtKB-KW"/>
</dbReference>
<evidence type="ECO:0000313" key="7">
    <source>
        <dbReference type="Proteomes" id="UP001320898"/>
    </source>
</evidence>
<dbReference type="GO" id="GO:0030272">
    <property type="term" value="F:5-formyltetrahydrofolate cyclo-ligase activity"/>
    <property type="evidence" value="ECO:0007669"/>
    <property type="project" value="UniProtKB-EC"/>
</dbReference>